<dbReference type="RefSeq" id="WP_007281266.1">
    <property type="nucleotide sequence ID" value="NZ_ABCK01000043.1"/>
</dbReference>
<organism evidence="2 3">
    <name type="scientific">Lentisphaera araneosa HTCC2155</name>
    <dbReference type="NCBI Taxonomy" id="313628"/>
    <lineage>
        <taxon>Bacteria</taxon>
        <taxon>Pseudomonadati</taxon>
        <taxon>Lentisphaerota</taxon>
        <taxon>Lentisphaeria</taxon>
        <taxon>Lentisphaerales</taxon>
        <taxon>Lentisphaeraceae</taxon>
        <taxon>Lentisphaera</taxon>
    </lineage>
</organism>
<dbReference type="AlphaFoldDB" id="A6DTX4"/>
<evidence type="ECO:0000313" key="2">
    <source>
        <dbReference type="EMBL" id="EDM24890.1"/>
    </source>
</evidence>
<sequence length="88" mass="10264">MQLPIHIENDAWIFSSIILIFLIYTYIDNNSEKNKKKLKEKVGEAYTYDKEEDLFRLLKLMNFLLIIGIIGSGIYAFLAIGVRIGFFK</sequence>
<feature type="transmembrane region" description="Helical" evidence="1">
    <location>
        <begin position="63"/>
        <end position="86"/>
    </location>
</feature>
<keyword evidence="1" id="KW-0472">Membrane</keyword>
<evidence type="ECO:0000256" key="1">
    <source>
        <dbReference type="SAM" id="Phobius"/>
    </source>
</evidence>
<protein>
    <submittedName>
        <fullName evidence="2">Uncharacterized protein</fullName>
    </submittedName>
</protein>
<comment type="caution">
    <text evidence="2">The sequence shown here is derived from an EMBL/GenBank/DDBJ whole genome shotgun (WGS) entry which is preliminary data.</text>
</comment>
<keyword evidence="3" id="KW-1185">Reference proteome</keyword>
<keyword evidence="1" id="KW-1133">Transmembrane helix</keyword>
<name>A6DTX4_9BACT</name>
<dbReference type="EMBL" id="ABCK01000043">
    <property type="protein sequence ID" value="EDM24890.1"/>
    <property type="molecule type" value="Genomic_DNA"/>
</dbReference>
<gene>
    <name evidence="2" type="ORF">LNTAR_04141</name>
</gene>
<dbReference type="STRING" id="313628.LNTAR_04141"/>
<evidence type="ECO:0000313" key="3">
    <source>
        <dbReference type="Proteomes" id="UP000004947"/>
    </source>
</evidence>
<proteinExistence type="predicted"/>
<accession>A6DTX4</accession>
<reference evidence="2 3" key="1">
    <citation type="journal article" date="2010" name="J. Bacteriol.">
        <title>Genome sequence of Lentisphaera araneosa HTCC2155T, the type species of the order Lentisphaerales in the phylum Lentisphaerae.</title>
        <authorList>
            <person name="Thrash J.C."/>
            <person name="Cho J.C."/>
            <person name="Vergin K.L."/>
            <person name="Morris R.M."/>
            <person name="Giovannoni S.J."/>
        </authorList>
    </citation>
    <scope>NUCLEOTIDE SEQUENCE [LARGE SCALE GENOMIC DNA]</scope>
    <source>
        <strain evidence="2 3">HTCC2155</strain>
    </source>
</reference>
<dbReference type="Proteomes" id="UP000004947">
    <property type="component" value="Unassembled WGS sequence"/>
</dbReference>
<keyword evidence="1" id="KW-0812">Transmembrane</keyword>
<feature type="transmembrane region" description="Helical" evidence="1">
    <location>
        <begin position="12"/>
        <end position="27"/>
    </location>
</feature>